<keyword evidence="17" id="KW-1185">Reference proteome</keyword>
<evidence type="ECO:0000259" key="15">
    <source>
        <dbReference type="Pfam" id="PF07715"/>
    </source>
</evidence>
<protein>
    <submittedName>
        <fullName evidence="16">Outer membrane receptor protein involved in Fe transport</fullName>
    </submittedName>
</protein>
<comment type="caution">
    <text evidence="16">The sequence shown here is derived from an EMBL/GenBank/DDBJ whole genome shotgun (WGS) entry which is preliminary data.</text>
</comment>
<dbReference type="AlphaFoldDB" id="A0A7Z0BUS6"/>
<comment type="subcellular location">
    <subcellularLocation>
        <location evidence="1 11">Cell outer membrane</location>
        <topology evidence="1 11">Multi-pass membrane protein</topology>
    </subcellularLocation>
</comment>
<evidence type="ECO:0000256" key="13">
    <source>
        <dbReference type="SAM" id="SignalP"/>
    </source>
</evidence>
<dbReference type="Pfam" id="PF00593">
    <property type="entry name" value="TonB_dep_Rec_b-barrel"/>
    <property type="match status" value="1"/>
</dbReference>
<keyword evidence="4" id="KW-0410">Iron transport</keyword>
<keyword evidence="7" id="KW-0406">Ion transport</keyword>
<evidence type="ECO:0000256" key="10">
    <source>
        <dbReference type="ARBA" id="ARBA00023237"/>
    </source>
</evidence>
<evidence type="ECO:0000313" key="16">
    <source>
        <dbReference type="EMBL" id="NYH95493.1"/>
    </source>
</evidence>
<evidence type="ECO:0000256" key="9">
    <source>
        <dbReference type="ARBA" id="ARBA00023136"/>
    </source>
</evidence>
<dbReference type="PROSITE" id="PS51257">
    <property type="entry name" value="PROKAR_LIPOPROTEIN"/>
    <property type="match status" value="1"/>
</dbReference>
<dbReference type="PANTHER" id="PTHR32552">
    <property type="entry name" value="FERRICHROME IRON RECEPTOR-RELATED"/>
    <property type="match status" value="1"/>
</dbReference>
<keyword evidence="10 11" id="KW-0998">Cell outer membrane</keyword>
<dbReference type="InterPro" id="IPR039426">
    <property type="entry name" value="TonB-dep_rcpt-like"/>
</dbReference>
<evidence type="ECO:0000256" key="1">
    <source>
        <dbReference type="ARBA" id="ARBA00004571"/>
    </source>
</evidence>
<keyword evidence="5 11" id="KW-0812">Transmembrane</keyword>
<keyword evidence="9 11" id="KW-0472">Membrane</keyword>
<evidence type="ECO:0000313" key="17">
    <source>
        <dbReference type="Proteomes" id="UP000522081"/>
    </source>
</evidence>
<sequence>MTVLRESPVGSRFVALGALAIASCFTTPAIAQTSEDESRQSASQGGLSDIIVTARKREESVQNIPVAVIAVTSEELANRNLNNIEAISQSVPQFVVARGSTGSGANLSLRGIGSNFTSIGIEQSVSVNVDGVYYGQGRVLNEAVFDMQQVEILKGPQALFFGKNSTAGALSFTTADPGPDFEAMARAGYEFRTQDKYFEGMISVPLTDTLGARFAGRFTDMDQGYIRNQSTGGTFRVTDTPTGTITDYNVPPATRYGPLERNLNLRGTLKWEPDNQFSATIKASFADRKATTPGFLNELFLCPINGTSQLQPGNECNKNWKGYWDDLPSGLVSGSPLLGRKDGKNYDEYRSYTVTGTIRYDTDKLSLNWVNGYQKFQNQFMLKSDTTSNANRGTYAGTDTSYHAYSTELRAQTSFDFPVNVLVGIYYQSSQLDFQQDIIFPGSPTAGHAINSAAPDPSLVPLTVRKLSDTEGNTFAAFGQLLWDIVPTVQMTAGGRLTHETKDSNYAQPYVHPNLRGFFRMLDPTVPASQFIYHQKFTDFSPEVTLTWRPDSNLTVYGAYKTGYKSGGFSISGLNTITTSVNDLAFQPETVDGFEAGIRTQLADNQLRLNVTAFTYDYKDLQVDFFNSAITTFVTFNAGTARTRGIEFDAEWAPRAAPGLNVRAAFAYNDAEYTRFPGAPCYAGQTPAQGCMAATATIPYVHQNLKGTPTQLAPEWTGSLTVNYETEIGSGLKAGLTTNLRYSDSYLVSPFGNPLDRQSAYAMLDASLRVGAEDDRWQVALIGKNLTNKYVLTYAQDAPSTGSGTGTAAGVPADQFGFPLPPRTVALQATVRY</sequence>
<dbReference type="PANTHER" id="PTHR32552:SF81">
    <property type="entry name" value="TONB-DEPENDENT OUTER MEMBRANE RECEPTOR"/>
    <property type="match status" value="1"/>
</dbReference>
<dbReference type="PROSITE" id="PS52016">
    <property type="entry name" value="TONB_DEPENDENT_REC_3"/>
    <property type="match status" value="1"/>
</dbReference>
<dbReference type="SUPFAM" id="SSF56935">
    <property type="entry name" value="Porins"/>
    <property type="match status" value="1"/>
</dbReference>
<dbReference type="Proteomes" id="UP000522081">
    <property type="component" value="Unassembled WGS sequence"/>
</dbReference>
<evidence type="ECO:0000256" key="11">
    <source>
        <dbReference type="PROSITE-ProRule" id="PRU01360"/>
    </source>
</evidence>
<dbReference type="GO" id="GO:0009279">
    <property type="term" value="C:cell outer membrane"/>
    <property type="evidence" value="ECO:0007669"/>
    <property type="project" value="UniProtKB-SubCell"/>
</dbReference>
<reference evidence="16 17" key="1">
    <citation type="submission" date="2020-07" db="EMBL/GenBank/DDBJ databases">
        <title>Genomic Encyclopedia of Type Strains, Phase IV (KMG-IV): sequencing the most valuable type-strain genomes for metagenomic binning, comparative biology and taxonomic classification.</title>
        <authorList>
            <person name="Goeker M."/>
        </authorList>
    </citation>
    <scope>NUCLEOTIDE SEQUENCE [LARGE SCALE GENOMIC DNA]</scope>
    <source>
        <strain evidence="16 17">DSM 29043</strain>
    </source>
</reference>
<keyword evidence="6" id="KW-0408">Iron</keyword>
<evidence type="ECO:0000256" key="6">
    <source>
        <dbReference type="ARBA" id="ARBA00023004"/>
    </source>
</evidence>
<comment type="similarity">
    <text evidence="11 12">Belongs to the TonB-dependent receptor family.</text>
</comment>
<dbReference type="Pfam" id="PF07715">
    <property type="entry name" value="Plug"/>
    <property type="match status" value="1"/>
</dbReference>
<evidence type="ECO:0000259" key="14">
    <source>
        <dbReference type="Pfam" id="PF00593"/>
    </source>
</evidence>
<evidence type="ECO:0000256" key="3">
    <source>
        <dbReference type="ARBA" id="ARBA00022452"/>
    </source>
</evidence>
<evidence type="ECO:0000256" key="4">
    <source>
        <dbReference type="ARBA" id="ARBA00022496"/>
    </source>
</evidence>
<evidence type="ECO:0000256" key="5">
    <source>
        <dbReference type="ARBA" id="ARBA00022692"/>
    </source>
</evidence>
<dbReference type="EMBL" id="JACBZF010000002">
    <property type="protein sequence ID" value="NYH95493.1"/>
    <property type="molecule type" value="Genomic_DNA"/>
</dbReference>
<feature type="chain" id="PRO_5031049844" evidence="13">
    <location>
        <begin position="32"/>
        <end position="833"/>
    </location>
</feature>
<evidence type="ECO:0000256" key="7">
    <source>
        <dbReference type="ARBA" id="ARBA00023065"/>
    </source>
</evidence>
<keyword evidence="16" id="KW-0675">Receptor</keyword>
<organism evidence="16 17">
    <name type="scientific">Novosphingobium marinum</name>
    <dbReference type="NCBI Taxonomy" id="1514948"/>
    <lineage>
        <taxon>Bacteria</taxon>
        <taxon>Pseudomonadati</taxon>
        <taxon>Pseudomonadota</taxon>
        <taxon>Alphaproteobacteria</taxon>
        <taxon>Sphingomonadales</taxon>
        <taxon>Sphingomonadaceae</taxon>
        <taxon>Novosphingobium</taxon>
    </lineage>
</organism>
<keyword evidence="13" id="KW-0732">Signal</keyword>
<dbReference type="InterPro" id="IPR036942">
    <property type="entry name" value="Beta-barrel_TonB_sf"/>
</dbReference>
<dbReference type="InterPro" id="IPR012910">
    <property type="entry name" value="Plug_dom"/>
</dbReference>
<accession>A0A7Z0BUS6</accession>
<keyword evidence="2 11" id="KW-0813">Transport</keyword>
<feature type="domain" description="TonB-dependent receptor-like beta-barrel" evidence="14">
    <location>
        <begin position="319"/>
        <end position="786"/>
    </location>
</feature>
<dbReference type="Gene3D" id="2.40.170.20">
    <property type="entry name" value="TonB-dependent receptor, beta-barrel domain"/>
    <property type="match status" value="1"/>
</dbReference>
<evidence type="ECO:0000256" key="12">
    <source>
        <dbReference type="RuleBase" id="RU003357"/>
    </source>
</evidence>
<gene>
    <name evidence="16" type="ORF">FHS75_001812</name>
</gene>
<keyword evidence="3 11" id="KW-1134">Transmembrane beta strand</keyword>
<dbReference type="GO" id="GO:0006826">
    <property type="term" value="P:iron ion transport"/>
    <property type="evidence" value="ECO:0007669"/>
    <property type="project" value="UniProtKB-KW"/>
</dbReference>
<evidence type="ECO:0000256" key="8">
    <source>
        <dbReference type="ARBA" id="ARBA00023077"/>
    </source>
</evidence>
<keyword evidence="8 12" id="KW-0798">TonB box</keyword>
<dbReference type="InterPro" id="IPR000531">
    <property type="entry name" value="Beta-barrel_TonB"/>
</dbReference>
<name>A0A7Z0BUS6_9SPHN</name>
<feature type="domain" description="TonB-dependent receptor plug" evidence="15">
    <location>
        <begin position="61"/>
        <end position="169"/>
    </location>
</feature>
<proteinExistence type="inferred from homology"/>
<feature type="signal peptide" evidence="13">
    <location>
        <begin position="1"/>
        <end position="31"/>
    </location>
</feature>
<dbReference type="RefSeq" id="WP_179407335.1">
    <property type="nucleotide sequence ID" value="NZ_BMGF01000002.1"/>
</dbReference>
<evidence type="ECO:0000256" key="2">
    <source>
        <dbReference type="ARBA" id="ARBA00022448"/>
    </source>
</evidence>